<protein>
    <submittedName>
        <fullName evidence="2">Uncharacterized protein</fullName>
    </submittedName>
</protein>
<organism evidence="2 3">
    <name type="scientific">Actinomadura logoneensis</name>
    <dbReference type="NCBI Taxonomy" id="2293572"/>
    <lineage>
        <taxon>Bacteria</taxon>
        <taxon>Bacillati</taxon>
        <taxon>Actinomycetota</taxon>
        <taxon>Actinomycetes</taxon>
        <taxon>Streptosporangiales</taxon>
        <taxon>Thermomonosporaceae</taxon>
        <taxon>Actinomadura</taxon>
    </lineage>
</organism>
<feature type="compositionally biased region" description="Low complexity" evidence="1">
    <location>
        <begin position="1"/>
        <end position="16"/>
    </location>
</feature>
<dbReference type="Proteomes" id="UP000261811">
    <property type="component" value="Unassembled WGS sequence"/>
</dbReference>
<reference evidence="2 3" key="1">
    <citation type="submission" date="2018-08" db="EMBL/GenBank/DDBJ databases">
        <title>Actinomadura jelena sp. nov., a novel Actinomycete isolated from soil in Chad.</title>
        <authorList>
            <person name="Shi L."/>
        </authorList>
    </citation>
    <scope>NUCLEOTIDE SEQUENCE [LARGE SCALE GENOMIC DNA]</scope>
    <source>
        <strain evidence="2 3">NEAU-G17</strain>
    </source>
</reference>
<evidence type="ECO:0000313" key="2">
    <source>
        <dbReference type="EMBL" id="RFU40361.1"/>
    </source>
</evidence>
<feature type="non-terminal residue" evidence="2">
    <location>
        <position position="116"/>
    </location>
</feature>
<accession>A0A372JK19</accession>
<gene>
    <name evidence="2" type="ORF">DZF91_17435</name>
</gene>
<name>A0A372JK19_9ACTN</name>
<proteinExistence type="predicted"/>
<comment type="caution">
    <text evidence="2">The sequence shown here is derived from an EMBL/GenBank/DDBJ whole genome shotgun (WGS) entry which is preliminary data.</text>
</comment>
<sequence>MIVPAAVSSTAATSEVTMRRGRNAERAARAAAVPFPADACADADVREAGHRPACVVIANPFFRGVPSQDPPPSGRMRPRAVRSVRAVRALRAAVRALRAAVGPVRAGAFAAEPRVA</sequence>
<feature type="region of interest" description="Disordered" evidence="1">
    <location>
        <begin position="1"/>
        <end position="24"/>
    </location>
</feature>
<evidence type="ECO:0000313" key="3">
    <source>
        <dbReference type="Proteomes" id="UP000261811"/>
    </source>
</evidence>
<evidence type="ECO:0000256" key="1">
    <source>
        <dbReference type="SAM" id="MobiDB-lite"/>
    </source>
</evidence>
<dbReference type="AlphaFoldDB" id="A0A372JK19"/>
<dbReference type="EMBL" id="QURH01000290">
    <property type="protein sequence ID" value="RFU40361.1"/>
    <property type="molecule type" value="Genomic_DNA"/>
</dbReference>
<keyword evidence="3" id="KW-1185">Reference proteome</keyword>